<protein>
    <submittedName>
        <fullName evidence="3">Uncharacterized protein</fullName>
    </submittedName>
</protein>
<accession>A0A1V9FSB9</accession>
<sequence>MKINKTIQLKAVFLLIVFSLNTLIGFACAVGVNLGLHAKDTHSHHHHGEAVKKDSHHHDENGAHHHHHDHKKASNTANEDDNCCTGKVSQLSQTDKLAAQTIYYGIEIPVTLAPLHFLYRAFLPAITQETNKIPVARPYTLNSRGIRVCIQSFQI</sequence>
<proteinExistence type="predicted"/>
<name>A0A1V9FSB9_9BACT</name>
<dbReference type="AlphaFoldDB" id="A0A1V9FSB9"/>
<dbReference type="RefSeq" id="WP_081151599.1">
    <property type="nucleotide sequence ID" value="NZ_LVYD01000058.1"/>
</dbReference>
<keyword evidence="2" id="KW-1133">Transmembrane helix</keyword>
<reference evidence="3 4" key="1">
    <citation type="submission" date="2016-03" db="EMBL/GenBank/DDBJ databases">
        <title>Niastella vici sp. nov., isolated from farmland soil.</title>
        <authorList>
            <person name="Chen L."/>
            <person name="Wang D."/>
            <person name="Yang S."/>
            <person name="Wang G."/>
        </authorList>
    </citation>
    <scope>NUCLEOTIDE SEQUENCE [LARGE SCALE GENOMIC DNA]</scope>
    <source>
        <strain evidence="3 4">DJ57</strain>
    </source>
</reference>
<dbReference type="STRING" id="1703345.A3860_05595"/>
<dbReference type="EMBL" id="LVYD01000058">
    <property type="protein sequence ID" value="OQP61187.1"/>
    <property type="molecule type" value="Genomic_DNA"/>
</dbReference>
<gene>
    <name evidence="3" type="ORF">A3860_05595</name>
</gene>
<evidence type="ECO:0000256" key="1">
    <source>
        <dbReference type="SAM" id="MobiDB-lite"/>
    </source>
</evidence>
<feature type="region of interest" description="Disordered" evidence="1">
    <location>
        <begin position="43"/>
        <end position="79"/>
    </location>
</feature>
<feature type="compositionally biased region" description="Basic residues" evidence="1">
    <location>
        <begin position="64"/>
        <end position="73"/>
    </location>
</feature>
<feature type="transmembrane region" description="Helical" evidence="2">
    <location>
        <begin position="12"/>
        <end position="36"/>
    </location>
</feature>
<keyword evidence="2" id="KW-0472">Membrane</keyword>
<keyword evidence="4" id="KW-1185">Reference proteome</keyword>
<keyword evidence="2" id="KW-0812">Transmembrane</keyword>
<evidence type="ECO:0000256" key="2">
    <source>
        <dbReference type="SAM" id="Phobius"/>
    </source>
</evidence>
<comment type="caution">
    <text evidence="3">The sequence shown here is derived from an EMBL/GenBank/DDBJ whole genome shotgun (WGS) entry which is preliminary data.</text>
</comment>
<dbReference type="PROSITE" id="PS51257">
    <property type="entry name" value="PROKAR_LIPOPROTEIN"/>
    <property type="match status" value="1"/>
</dbReference>
<evidence type="ECO:0000313" key="3">
    <source>
        <dbReference type="EMBL" id="OQP61187.1"/>
    </source>
</evidence>
<dbReference type="OrthoDB" id="657403at2"/>
<organism evidence="3 4">
    <name type="scientific">Niastella vici</name>
    <dbReference type="NCBI Taxonomy" id="1703345"/>
    <lineage>
        <taxon>Bacteria</taxon>
        <taxon>Pseudomonadati</taxon>
        <taxon>Bacteroidota</taxon>
        <taxon>Chitinophagia</taxon>
        <taxon>Chitinophagales</taxon>
        <taxon>Chitinophagaceae</taxon>
        <taxon>Niastella</taxon>
    </lineage>
</organism>
<evidence type="ECO:0000313" key="4">
    <source>
        <dbReference type="Proteomes" id="UP000192796"/>
    </source>
</evidence>
<feature type="compositionally biased region" description="Basic and acidic residues" evidence="1">
    <location>
        <begin position="48"/>
        <end position="63"/>
    </location>
</feature>
<dbReference type="Proteomes" id="UP000192796">
    <property type="component" value="Unassembled WGS sequence"/>
</dbReference>